<feature type="region of interest" description="Disordered" evidence="1">
    <location>
        <begin position="28"/>
        <end position="53"/>
    </location>
</feature>
<dbReference type="KEGG" id="hro:HELRODRAFT_183650"/>
<evidence type="ECO:0000313" key="2">
    <source>
        <dbReference type="EMBL" id="ESO10428.1"/>
    </source>
</evidence>
<organism evidence="3 4">
    <name type="scientific">Helobdella robusta</name>
    <name type="common">Californian leech</name>
    <dbReference type="NCBI Taxonomy" id="6412"/>
    <lineage>
        <taxon>Eukaryota</taxon>
        <taxon>Metazoa</taxon>
        <taxon>Spiralia</taxon>
        <taxon>Lophotrochozoa</taxon>
        <taxon>Annelida</taxon>
        <taxon>Clitellata</taxon>
        <taxon>Hirudinea</taxon>
        <taxon>Rhynchobdellida</taxon>
        <taxon>Glossiphoniidae</taxon>
        <taxon>Helobdella</taxon>
    </lineage>
</organism>
<dbReference type="AlphaFoldDB" id="T1FJZ8"/>
<sequence>MLRTKKLKKSRTSVITICKSKNAAPICGSGSKVDDDKTNSSRNTKDTSLDNSCSQQIDIPKNWESFLGELVGRLENPNNTKLHPLKASHVPRSDMPNSENVGICEIKSCDNFNKTVSISKEFFIQEAATDSFEKWNSVFEESSCKLEYKFMNKISKNDSRSNTNSLVRDLKTEENEIGEDESSGCSNTSNTSIDRLVQEIKLPFGKKSQIISAFEYETNINKNDNNKFLENDRETEKPKEIKQPFVRKFQNMSTTYECKTDTSEINNDEFVERDRTATLPPQTTHIITLFITPDNNQCKVNPDEMFESSESDVILLDYPYNCMHSTTVEFYCENKLEQSFSLQFESEDVYDENQNLNVNEVVVDMKKKNYDEPTFAEMCFKIPMNNSDENGANSTKIFSGNIPGSPLNETNNIEIESSHTKSAQSQFNFTINTNNPELSNYTLNQIENYCCQLASEMKKNLRSCSNDDFTKSSKDYSFEVTVESGSNACEEILKNETAVNTNFNTEQTTADDQLAEFNPSQNQPNSEEVLRRRLQKSENEQLKNGANTSKIQQIPIAKNDNLMNNDISFRLASELENKFKADNAIADVDGKNTKINLPKMEFTLPMLYTELDSRKETISDRLAQSVGVPRTVIMR</sequence>
<evidence type="ECO:0000313" key="4">
    <source>
        <dbReference type="Proteomes" id="UP000015101"/>
    </source>
</evidence>
<gene>
    <name evidence="3" type="primary">20209147</name>
    <name evidence="2" type="ORF">HELRODRAFT_183650</name>
</gene>
<reference evidence="3" key="3">
    <citation type="submission" date="2015-06" db="UniProtKB">
        <authorList>
            <consortium name="EnsemblMetazoa"/>
        </authorList>
    </citation>
    <scope>IDENTIFICATION</scope>
</reference>
<protein>
    <submittedName>
        <fullName evidence="2 3">Uncharacterized protein</fullName>
    </submittedName>
</protein>
<keyword evidence="4" id="KW-1185">Reference proteome</keyword>
<dbReference type="EnsemblMetazoa" id="HelroT183650">
    <property type="protein sequence ID" value="HelroP183650"/>
    <property type="gene ID" value="HelroG183650"/>
</dbReference>
<proteinExistence type="predicted"/>
<dbReference type="RefSeq" id="XP_009011490.1">
    <property type="nucleotide sequence ID" value="XM_009013242.1"/>
</dbReference>
<dbReference type="EMBL" id="AMQM01008917">
    <property type="status" value="NOT_ANNOTATED_CDS"/>
    <property type="molecule type" value="Genomic_DNA"/>
</dbReference>
<reference evidence="4" key="1">
    <citation type="submission" date="2012-12" db="EMBL/GenBank/DDBJ databases">
        <authorList>
            <person name="Hellsten U."/>
            <person name="Grimwood J."/>
            <person name="Chapman J.A."/>
            <person name="Shapiro H."/>
            <person name="Aerts A."/>
            <person name="Otillar R.P."/>
            <person name="Terry A.Y."/>
            <person name="Boore J.L."/>
            <person name="Simakov O."/>
            <person name="Marletaz F."/>
            <person name="Cho S.-J."/>
            <person name="Edsinger-Gonzales E."/>
            <person name="Havlak P."/>
            <person name="Kuo D.-H."/>
            <person name="Larsson T."/>
            <person name="Lv J."/>
            <person name="Arendt D."/>
            <person name="Savage R."/>
            <person name="Osoegawa K."/>
            <person name="de Jong P."/>
            <person name="Lindberg D.R."/>
            <person name="Seaver E.C."/>
            <person name="Weisblat D.A."/>
            <person name="Putnam N.H."/>
            <person name="Grigoriev I.V."/>
            <person name="Rokhsar D.S."/>
        </authorList>
    </citation>
    <scope>NUCLEOTIDE SEQUENCE</scope>
</reference>
<evidence type="ECO:0000256" key="1">
    <source>
        <dbReference type="SAM" id="MobiDB-lite"/>
    </source>
</evidence>
<dbReference type="InParanoid" id="T1FJZ8"/>
<dbReference type="CTD" id="20209147"/>
<evidence type="ECO:0000313" key="3">
    <source>
        <dbReference type="EnsemblMetazoa" id="HelroP183650"/>
    </source>
</evidence>
<dbReference type="EMBL" id="KB095875">
    <property type="protein sequence ID" value="ESO10428.1"/>
    <property type="molecule type" value="Genomic_DNA"/>
</dbReference>
<feature type="compositionally biased region" description="Basic and acidic residues" evidence="1">
    <location>
        <begin position="32"/>
        <end position="48"/>
    </location>
</feature>
<reference evidence="2 4" key="2">
    <citation type="journal article" date="2013" name="Nature">
        <title>Insights into bilaterian evolution from three spiralian genomes.</title>
        <authorList>
            <person name="Simakov O."/>
            <person name="Marletaz F."/>
            <person name="Cho S.J."/>
            <person name="Edsinger-Gonzales E."/>
            <person name="Havlak P."/>
            <person name="Hellsten U."/>
            <person name="Kuo D.H."/>
            <person name="Larsson T."/>
            <person name="Lv J."/>
            <person name="Arendt D."/>
            <person name="Savage R."/>
            <person name="Osoegawa K."/>
            <person name="de Jong P."/>
            <person name="Grimwood J."/>
            <person name="Chapman J.A."/>
            <person name="Shapiro H."/>
            <person name="Aerts A."/>
            <person name="Otillar R.P."/>
            <person name="Terry A.Y."/>
            <person name="Boore J.L."/>
            <person name="Grigoriev I.V."/>
            <person name="Lindberg D.R."/>
            <person name="Seaver E.C."/>
            <person name="Weisblat D.A."/>
            <person name="Putnam N.H."/>
            <person name="Rokhsar D.S."/>
        </authorList>
    </citation>
    <scope>NUCLEOTIDE SEQUENCE</scope>
</reference>
<dbReference type="GeneID" id="20209147"/>
<name>T1FJZ8_HELRO</name>
<dbReference type="Proteomes" id="UP000015101">
    <property type="component" value="Unassembled WGS sequence"/>
</dbReference>
<accession>T1FJZ8</accession>
<dbReference type="HOGENOM" id="CLU_431022_0_0_1"/>